<feature type="region of interest" description="Disordered" evidence="1">
    <location>
        <begin position="43"/>
        <end position="68"/>
    </location>
</feature>
<proteinExistence type="predicted"/>
<evidence type="ECO:0000313" key="4">
    <source>
        <dbReference type="Proteomes" id="UP000193558"/>
    </source>
</evidence>
<accession>A0A1X1CW04</accession>
<name>A0A1X1CW04_9GAMM</name>
<comment type="caution">
    <text evidence="3">The sequence shown here is derived from an EMBL/GenBank/DDBJ whole genome shotgun (WGS) entry which is preliminary data.</text>
</comment>
<gene>
    <name evidence="3" type="ORF">HA51_14520</name>
</gene>
<organism evidence="3 4">
    <name type="scientific">Pantoea rwandensis</name>
    <dbReference type="NCBI Taxonomy" id="1076550"/>
    <lineage>
        <taxon>Bacteria</taxon>
        <taxon>Pseudomonadati</taxon>
        <taxon>Pseudomonadota</taxon>
        <taxon>Gammaproteobacteria</taxon>
        <taxon>Enterobacterales</taxon>
        <taxon>Erwiniaceae</taxon>
        <taxon>Pantoea</taxon>
    </lineage>
</organism>
<feature type="signal peptide" evidence="2">
    <location>
        <begin position="1"/>
        <end position="23"/>
    </location>
</feature>
<dbReference type="EMBL" id="MLFR01000014">
    <property type="protein sequence ID" value="ORM68643.1"/>
    <property type="molecule type" value="Genomic_DNA"/>
</dbReference>
<evidence type="ECO:0000256" key="2">
    <source>
        <dbReference type="SAM" id="SignalP"/>
    </source>
</evidence>
<evidence type="ECO:0000256" key="1">
    <source>
        <dbReference type="SAM" id="MobiDB-lite"/>
    </source>
</evidence>
<evidence type="ECO:0008006" key="5">
    <source>
        <dbReference type="Google" id="ProtNLM"/>
    </source>
</evidence>
<feature type="chain" id="PRO_5012416748" description="Lipoprotein" evidence="2">
    <location>
        <begin position="24"/>
        <end position="68"/>
    </location>
</feature>
<sequence length="68" mass="7513">MEAMGKKSIAAWFFLLVSLGSCAQLPNQPLNLSMHQGRHLDVNNSTADVAETPDEHIQERLDDAGHQQ</sequence>
<dbReference type="Proteomes" id="UP000193558">
    <property type="component" value="Unassembled WGS sequence"/>
</dbReference>
<feature type="compositionally biased region" description="Basic and acidic residues" evidence="1">
    <location>
        <begin position="53"/>
        <end position="68"/>
    </location>
</feature>
<evidence type="ECO:0000313" key="3">
    <source>
        <dbReference type="EMBL" id="ORM68643.1"/>
    </source>
</evidence>
<keyword evidence="2" id="KW-0732">Signal</keyword>
<dbReference type="AlphaFoldDB" id="A0A1X1CW04"/>
<protein>
    <recommendedName>
        <fullName evidence="5">Lipoprotein</fullName>
    </recommendedName>
</protein>
<reference evidence="3 4" key="1">
    <citation type="journal article" date="2017" name="Antonie Van Leeuwenhoek">
        <title>Phylogenomic resolution of the bacterial genus Pantoea and its relationship with Erwinia and Tatumella.</title>
        <authorList>
            <person name="Palmer M."/>
            <person name="Steenkamp E.T."/>
            <person name="Coetzee M.P."/>
            <person name="Chan W.Y."/>
            <person name="van Zyl E."/>
            <person name="De Maayer P."/>
            <person name="Coutinho T.A."/>
            <person name="Blom J."/>
            <person name="Smits T.H."/>
            <person name="Duffy B."/>
            <person name="Venter S.N."/>
        </authorList>
    </citation>
    <scope>NUCLEOTIDE SEQUENCE [LARGE SCALE GENOMIC DNA]</scope>
    <source>
        <strain evidence="3 4">LMG 26275</strain>
    </source>
</reference>
<dbReference type="PROSITE" id="PS51257">
    <property type="entry name" value="PROKAR_LIPOPROTEIN"/>
    <property type="match status" value="1"/>
</dbReference>